<dbReference type="InterPro" id="IPR000719">
    <property type="entry name" value="Prot_kinase_dom"/>
</dbReference>
<evidence type="ECO:0000256" key="1">
    <source>
        <dbReference type="ARBA" id="ARBA00012513"/>
    </source>
</evidence>
<dbReference type="GO" id="GO:0005634">
    <property type="term" value="C:nucleus"/>
    <property type="evidence" value="ECO:0007669"/>
    <property type="project" value="TreeGrafter"/>
</dbReference>
<keyword evidence="13" id="KW-1185">Reference proteome</keyword>
<evidence type="ECO:0000313" key="13">
    <source>
        <dbReference type="Proteomes" id="UP000038010"/>
    </source>
</evidence>
<dbReference type="GO" id="GO:0005524">
    <property type="term" value="F:ATP binding"/>
    <property type="evidence" value="ECO:0007669"/>
    <property type="project" value="UniProtKB-KW"/>
</dbReference>
<evidence type="ECO:0000256" key="8">
    <source>
        <dbReference type="ARBA" id="ARBA00047899"/>
    </source>
</evidence>
<dbReference type="FunFam" id="1.10.510.10:FF:000699">
    <property type="entry name" value="Probable serine/threonine-protein kinase iksA"/>
    <property type="match status" value="1"/>
</dbReference>
<feature type="domain" description="Protein kinase" evidence="11">
    <location>
        <begin position="180"/>
        <end position="507"/>
    </location>
</feature>
<evidence type="ECO:0000256" key="2">
    <source>
        <dbReference type="ARBA" id="ARBA00022527"/>
    </source>
</evidence>
<dbReference type="SMART" id="SM00220">
    <property type="entry name" value="S_TKc"/>
    <property type="match status" value="1"/>
</dbReference>
<gene>
    <name evidence="12" type="ORF">AB675_352</name>
</gene>
<evidence type="ECO:0000259" key="11">
    <source>
        <dbReference type="PROSITE" id="PS50011"/>
    </source>
</evidence>
<sequence>MSDSEREEVSGSGLSIIPYDNNRDLALRHADTVVYFDPRTNVPTLFRDRGTHDLERRSNKDDHCPTCNRPWHEAGNLAGSAGPPTAVDEPNFITSDYFQRLALSLPGSAEPSAPPSPRRRLAQPVINGPRTRSRLASPAADRAATPPPNAEFVGSSPAPPSAANGISEAAFAPQYFQKFFTVERELGRGGRGVVLLVKHILDGVHLGRFACKRVPIGDDHGWLEKVLVEVQALTQLSHQNLVSYRHVWLEDFKINAFSPSVPCAFILQQYCNGGDLHNYVCSDAQTVPSTQQLKERIRRHSRGETDMPLNTATGPKKLHFDEIYSFFRDITAGLRFLHHHSFVHRDLKPSNCLLHTVADETRVLVSDFGEVQYENAARKSTGATGTISYCAPEVLQRASPDGSYGNFTFKSDIFSLGMILHFMCFADLPYASADVLFEEREDVDKLRAEISAWAGFDERKKQRPDLPGELYPFLKRLLSIDPQFRPTAEEVDRGVSTGRLSDLMPELSRRRGSVPMEELTPGRRIQKLDTPKEGNSPQRPPSDGKAGPGLLLRPNRPLATNRPRSQERTNPASRLSQHRGRTQRDGTARRSPRGFHVSNAANLDSSLILRPRQRQTTAQSMPTSPVTEQPPPSLHSPVLERKPQLLLPPAPRQSSRRDRIAAFATRPVDTPLVRSLILLAKVFSVLHPCLSISGGGLNTAAIYPLIVLAVTEFSLPSPPRVHTSMLFAFVHGVALTMALRWGLLCSPSSSIWTWSRRNGVDELWNAGHDG</sequence>
<dbReference type="Proteomes" id="UP000038010">
    <property type="component" value="Unassembled WGS sequence"/>
</dbReference>
<comment type="similarity">
    <text evidence="7">Belongs to the protein kinase superfamily. Ser/Thr protein kinase family. GCN2 subfamily.</text>
</comment>
<dbReference type="PROSITE" id="PS50011">
    <property type="entry name" value="PROTEIN_KINASE_DOM"/>
    <property type="match status" value="1"/>
</dbReference>
<dbReference type="PANTHER" id="PTHR11042">
    <property type="entry name" value="EUKARYOTIC TRANSLATION INITIATION FACTOR 2-ALPHA KINASE EIF2-ALPHA KINASE -RELATED"/>
    <property type="match status" value="1"/>
</dbReference>
<dbReference type="PROSITE" id="PS00108">
    <property type="entry name" value="PROTEIN_KINASE_ST"/>
    <property type="match status" value="1"/>
</dbReference>
<dbReference type="Pfam" id="PF00069">
    <property type="entry name" value="Pkinase"/>
    <property type="match status" value="1"/>
</dbReference>
<feature type="region of interest" description="Disordered" evidence="10">
    <location>
        <begin position="106"/>
        <end position="160"/>
    </location>
</feature>
<dbReference type="OrthoDB" id="1405469at2759"/>
<dbReference type="PANTHER" id="PTHR11042:SF138">
    <property type="entry name" value="SERINE_THREONINE-PROTEIN KINASE IKS1-RELATED"/>
    <property type="match status" value="1"/>
</dbReference>
<protein>
    <recommendedName>
        <fullName evidence="1">non-specific serine/threonine protein kinase</fullName>
        <ecNumber evidence="1">2.7.11.1</ecNumber>
    </recommendedName>
</protein>
<keyword evidence="2" id="KW-0723">Serine/threonine-protein kinase</keyword>
<reference evidence="12 13" key="1">
    <citation type="submission" date="2015-06" db="EMBL/GenBank/DDBJ databases">
        <title>Draft genome of the ant-associated black yeast Phialophora attae CBS 131958.</title>
        <authorList>
            <person name="Moreno L.F."/>
            <person name="Stielow B.J."/>
            <person name="de Hoog S."/>
            <person name="Vicente V.A."/>
            <person name="Weiss V.A."/>
            <person name="de Vries M."/>
            <person name="Cruz L.M."/>
            <person name="Souza E.M."/>
        </authorList>
    </citation>
    <scope>NUCLEOTIDE SEQUENCE [LARGE SCALE GENOMIC DNA]</scope>
    <source>
        <strain evidence="12 13">CBS 131958</strain>
    </source>
</reference>
<dbReference type="FunFam" id="3.30.200.20:FF:000306">
    <property type="entry name" value="IKS protein kinase"/>
    <property type="match status" value="1"/>
</dbReference>
<feature type="compositionally biased region" description="Polar residues" evidence="10">
    <location>
        <begin position="614"/>
        <end position="627"/>
    </location>
</feature>
<dbReference type="InterPro" id="IPR050339">
    <property type="entry name" value="CC_SR_Kinase"/>
</dbReference>
<comment type="caution">
    <text evidence="12">The sequence shown here is derived from an EMBL/GenBank/DDBJ whole genome shotgun (WGS) entry which is preliminary data.</text>
</comment>
<dbReference type="EMBL" id="LFJN01000001">
    <property type="protein sequence ID" value="KPI45842.1"/>
    <property type="molecule type" value="Genomic_DNA"/>
</dbReference>
<dbReference type="GO" id="GO:0004674">
    <property type="term" value="F:protein serine/threonine kinase activity"/>
    <property type="evidence" value="ECO:0007669"/>
    <property type="project" value="UniProtKB-KW"/>
</dbReference>
<comment type="catalytic activity">
    <reaction evidence="9">
        <text>L-seryl-[protein] + ATP = O-phospho-L-seryl-[protein] + ADP + H(+)</text>
        <dbReference type="Rhea" id="RHEA:17989"/>
        <dbReference type="Rhea" id="RHEA-COMP:9863"/>
        <dbReference type="Rhea" id="RHEA-COMP:11604"/>
        <dbReference type="ChEBI" id="CHEBI:15378"/>
        <dbReference type="ChEBI" id="CHEBI:29999"/>
        <dbReference type="ChEBI" id="CHEBI:30616"/>
        <dbReference type="ChEBI" id="CHEBI:83421"/>
        <dbReference type="ChEBI" id="CHEBI:456216"/>
        <dbReference type="EC" id="2.7.11.1"/>
    </reaction>
</comment>
<evidence type="ECO:0000256" key="7">
    <source>
        <dbReference type="ARBA" id="ARBA00037982"/>
    </source>
</evidence>
<evidence type="ECO:0000256" key="3">
    <source>
        <dbReference type="ARBA" id="ARBA00022679"/>
    </source>
</evidence>
<comment type="catalytic activity">
    <reaction evidence="8">
        <text>L-threonyl-[protein] + ATP = O-phospho-L-threonyl-[protein] + ADP + H(+)</text>
        <dbReference type="Rhea" id="RHEA:46608"/>
        <dbReference type="Rhea" id="RHEA-COMP:11060"/>
        <dbReference type="Rhea" id="RHEA-COMP:11605"/>
        <dbReference type="ChEBI" id="CHEBI:15378"/>
        <dbReference type="ChEBI" id="CHEBI:30013"/>
        <dbReference type="ChEBI" id="CHEBI:30616"/>
        <dbReference type="ChEBI" id="CHEBI:61977"/>
        <dbReference type="ChEBI" id="CHEBI:456216"/>
        <dbReference type="EC" id="2.7.11.1"/>
    </reaction>
</comment>
<evidence type="ECO:0000313" key="12">
    <source>
        <dbReference type="EMBL" id="KPI45842.1"/>
    </source>
</evidence>
<dbReference type="EC" id="2.7.11.1" evidence="1"/>
<keyword evidence="6" id="KW-0067">ATP-binding</keyword>
<keyword evidence="4" id="KW-0547">Nucleotide-binding</keyword>
<dbReference type="GeneID" id="28735457"/>
<evidence type="ECO:0000256" key="10">
    <source>
        <dbReference type="SAM" id="MobiDB-lite"/>
    </source>
</evidence>
<organism evidence="12 13">
    <name type="scientific">Cyphellophora attinorum</name>
    <dbReference type="NCBI Taxonomy" id="1664694"/>
    <lineage>
        <taxon>Eukaryota</taxon>
        <taxon>Fungi</taxon>
        <taxon>Dikarya</taxon>
        <taxon>Ascomycota</taxon>
        <taxon>Pezizomycotina</taxon>
        <taxon>Eurotiomycetes</taxon>
        <taxon>Chaetothyriomycetidae</taxon>
        <taxon>Chaetothyriales</taxon>
        <taxon>Cyphellophoraceae</taxon>
        <taxon>Cyphellophora</taxon>
    </lineage>
</organism>
<proteinExistence type="inferred from homology"/>
<dbReference type="VEuPathDB" id="FungiDB:AB675_352"/>
<dbReference type="Gene3D" id="1.10.510.10">
    <property type="entry name" value="Transferase(Phosphotransferase) domain 1"/>
    <property type="match status" value="1"/>
</dbReference>
<dbReference type="RefSeq" id="XP_018005805.1">
    <property type="nucleotide sequence ID" value="XM_018143588.1"/>
</dbReference>
<dbReference type="InterPro" id="IPR008271">
    <property type="entry name" value="Ser/Thr_kinase_AS"/>
</dbReference>
<dbReference type="Gene3D" id="3.30.200.20">
    <property type="entry name" value="Phosphorylase Kinase, domain 1"/>
    <property type="match status" value="1"/>
</dbReference>
<evidence type="ECO:0000256" key="6">
    <source>
        <dbReference type="ARBA" id="ARBA00022840"/>
    </source>
</evidence>
<feature type="region of interest" description="Disordered" evidence="10">
    <location>
        <begin position="488"/>
        <end position="658"/>
    </location>
</feature>
<dbReference type="SUPFAM" id="SSF56112">
    <property type="entry name" value="Protein kinase-like (PK-like)"/>
    <property type="match status" value="1"/>
</dbReference>
<name>A0A0N1HBC8_9EURO</name>
<keyword evidence="5 12" id="KW-0418">Kinase</keyword>
<keyword evidence="3" id="KW-0808">Transferase</keyword>
<dbReference type="STRING" id="1664694.A0A0N1HBC8"/>
<evidence type="ECO:0000256" key="5">
    <source>
        <dbReference type="ARBA" id="ARBA00022777"/>
    </source>
</evidence>
<dbReference type="InterPro" id="IPR011009">
    <property type="entry name" value="Kinase-like_dom_sf"/>
</dbReference>
<accession>A0A0N1HBC8</accession>
<feature type="compositionally biased region" description="Low complexity" evidence="10">
    <location>
        <begin position="548"/>
        <end position="558"/>
    </location>
</feature>
<dbReference type="AlphaFoldDB" id="A0A0N1HBC8"/>
<dbReference type="GO" id="GO:0005737">
    <property type="term" value="C:cytoplasm"/>
    <property type="evidence" value="ECO:0007669"/>
    <property type="project" value="TreeGrafter"/>
</dbReference>
<evidence type="ECO:0000256" key="9">
    <source>
        <dbReference type="ARBA" id="ARBA00048679"/>
    </source>
</evidence>
<evidence type="ECO:0000256" key="4">
    <source>
        <dbReference type="ARBA" id="ARBA00022741"/>
    </source>
</evidence>